<evidence type="ECO:0000313" key="7">
    <source>
        <dbReference type="Proteomes" id="UP001328107"/>
    </source>
</evidence>
<dbReference type="Proteomes" id="UP001328107">
    <property type="component" value="Unassembled WGS sequence"/>
</dbReference>
<dbReference type="Pfam" id="PF00400">
    <property type="entry name" value="WD40"/>
    <property type="match status" value="1"/>
</dbReference>
<keyword evidence="2 4" id="KW-0853">WD repeat</keyword>
<protein>
    <recommendedName>
        <fullName evidence="5">EIPR1-like beta-propeller domain-containing protein</fullName>
    </recommendedName>
</protein>
<evidence type="ECO:0000259" key="5">
    <source>
        <dbReference type="Pfam" id="PF23609"/>
    </source>
</evidence>
<accession>A0AAN5D0H2</accession>
<dbReference type="InterPro" id="IPR036322">
    <property type="entry name" value="WD40_repeat_dom_sf"/>
</dbReference>
<proteinExistence type="inferred from homology"/>
<keyword evidence="3" id="KW-0677">Repeat</keyword>
<dbReference type="SMART" id="SM00320">
    <property type="entry name" value="WD40"/>
    <property type="match status" value="3"/>
</dbReference>
<dbReference type="EMBL" id="BTRK01000005">
    <property type="protein sequence ID" value="GMR53530.1"/>
    <property type="molecule type" value="Genomic_DNA"/>
</dbReference>
<name>A0AAN5D0H2_9BILA</name>
<dbReference type="InterPro" id="IPR040323">
    <property type="entry name" value="EIPR1"/>
</dbReference>
<dbReference type="PANTHER" id="PTHR14205:SF15">
    <property type="entry name" value="EARP AND GARP COMPLEX-INTERACTING PROTEIN 1"/>
    <property type="match status" value="1"/>
</dbReference>
<dbReference type="InterPro" id="IPR001680">
    <property type="entry name" value="WD40_rpt"/>
</dbReference>
<feature type="non-terminal residue" evidence="6">
    <location>
        <position position="1"/>
    </location>
</feature>
<evidence type="ECO:0000256" key="2">
    <source>
        <dbReference type="ARBA" id="ARBA00022574"/>
    </source>
</evidence>
<evidence type="ECO:0000256" key="4">
    <source>
        <dbReference type="PROSITE-ProRule" id="PRU00221"/>
    </source>
</evidence>
<dbReference type="Gene3D" id="2.130.10.10">
    <property type="entry name" value="YVTN repeat-like/Quinoprotein amine dehydrogenase"/>
    <property type="match status" value="1"/>
</dbReference>
<dbReference type="InterPro" id="IPR015943">
    <property type="entry name" value="WD40/YVTN_repeat-like_dom_sf"/>
</dbReference>
<dbReference type="AlphaFoldDB" id="A0AAN5D0H2"/>
<dbReference type="GO" id="GO:0016567">
    <property type="term" value="P:protein ubiquitination"/>
    <property type="evidence" value="ECO:0007669"/>
    <property type="project" value="TreeGrafter"/>
</dbReference>
<feature type="repeat" description="WD" evidence="4">
    <location>
        <begin position="197"/>
        <end position="239"/>
    </location>
</feature>
<feature type="domain" description="EIPR1-like beta-propeller" evidence="5">
    <location>
        <begin position="8"/>
        <end position="271"/>
    </location>
</feature>
<organism evidence="6 7">
    <name type="scientific">Pristionchus mayeri</name>
    <dbReference type="NCBI Taxonomy" id="1317129"/>
    <lineage>
        <taxon>Eukaryota</taxon>
        <taxon>Metazoa</taxon>
        <taxon>Ecdysozoa</taxon>
        <taxon>Nematoda</taxon>
        <taxon>Chromadorea</taxon>
        <taxon>Rhabditida</taxon>
        <taxon>Rhabditina</taxon>
        <taxon>Diplogasteromorpha</taxon>
        <taxon>Diplogasteroidea</taxon>
        <taxon>Neodiplogasteridae</taxon>
        <taxon>Pristionchus</taxon>
    </lineage>
</organism>
<comment type="similarity">
    <text evidence="1">Belongs to the WD repeat EIPR1 family.</text>
</comment>
<dbReference type="Pfam" id="PF23609">
    <property type="entry name" value="Beta-prop_EIPR1"/>
    <property type="match status" value="1"/>
</dbReference>
<dbReference type="PROSITE" id="PS50082">
    <property type="entry name" value="WD_REPEATS_2"/>
    <property type="match status" value="1"/>
</dbReference>
<keyword evidence="7" id="KW-1185">Reference proteome</keyword>
<evidence type="ECO:0000256" key="3">
    <source>
        <dbReference type="ARBA" id="ARBA00022737"/>
    </source>
</evidence>
<evidence type="ECO:0000313" key="6">
    <source>
        <dbReference type="EMBL" id="GMR53530.1"/>
    </source>
</evidence>
<dbReference type="PANTHER" id="PTHR14205">
    <property type="entry name" value="WD-REPEAT PROTEIN"/>
    <property type="match status" value="1"/>
</dbReference>
<evidence type="ECO:0000256" key="1">
    <source>
        <dbReference type="ARBA" id="ARBA00005672"/>
    </source>
</evidence>
<comment type="caution">
    <text evidence="6">The sequence shown here is derived from an EMBL/GenBank/DDBJ whole genome shotgun (WGS) entry which is preliminary data.</text>
</comment>
<dbReference type="InterPro" id="IPR059104">
    <property type="entry name" value="Beta-prop_EIPR1-like"/>
</dbReference>
<dbReference type="SUPFAM" id="SSF50978">
    <property type="entry name" value="WD40 repeat-like"/>
    <property type="match status" value="1"/>
</dbReference>
<sequence>LMRMAEVLMYGVELESRCMSNVVASEDIVSFLVGTQNMKVPNEICYLSIDGVRLVAKSRHHPPGEVRALASHPTDQTIFATGASDYGKMTPSHSLNLFRIKNESDKLEEVHSTPVESELKSLEWDSKGEKTAMILSKKVDICDVKREFESFWSHTLQGTGSVAIWNPHSAGNVVGVTVDRSVITLDLRSKGEGNRIKEAHALKATYIDFNPNMQHSAVSCGRDGQLRIWDWRNTSSSLFSLRAHAHWATQVHFHPVHDEVLLSSGSDGSLLLSSAYSVSSDAKEPRQEEEGESRGTLMDGLLERIDEHEDTIYACSWSTADPWTFASLSFDGKILISHVKREHKYALMKL</sequence>
<gene>
    <name evidence="6" type="ORF">PMAYCL1PPCAC_23725</name>
</gene>
<reference evidence="7" key="1">
    <citation type="submission" date="2022-10" db="EMBL/GenBank/DDBJ databases">
        <title>Genome assembly of Pristionchus species.</title>
        <authorList>
            <person name="Yoshida K."/>
            <person name="Sommer R.J."/>
        </authorList>
    </citation>
    <scope>NUCLEOTIDE SEQUENCE [LARGE SCALE GENOMIC DNA]</scope>
    <source>
        <strain evidence="7">RS5460</strain>
    </source>
</reference>